<protein>
    <submittedName>
        <fullName evidence="8">Amino acid permease</fullName>
    </submittedName>
</protein>
<name>A0A367ECI0_9ACTN</name>
<feature type="transmembrane region" description="Helical" evidence="7">
    <location>
        <begin position="168"/>
        <end position="192"/>
    </location>
</feature>
<dbReference type="OrthoDB" id="8274074at2"/>
<dbReference type="Proteomes" id="UP000253507">
    <property type="component" value="Unassembled WGS sequence"/>
</dbReference>
<keyword evidence="2" id="KW-0813">Transport</keyword>
<comment type="subcellular location">
    <subcellularLocation>
        <location evidence="1">Membrane</location>
        <topology evidence="1">Multi-pass membrane protein</topology>
    </subcellularLocation>
</comment>
<dbReference type="AlphaFoldDB" id="A0A367ECI0"/>
<evidence type="ECO:0000256" key="4">
    <source>
        <dbReference type="ARBA" id="ARBA00022989"/>
    </source>
</evidence>
<feature type="transmembrane region" description="Helical" evidence="7">
    <location>
        <begin position="423"/>
        <end position="445"/>
    </location>
</feature>
<dbReference type="GO" id="GO:0016020">
    <property type="term" value="C:membrane"/>
    <property type="evidence" value="ECO:0007669"/>
    <property type="project" value="UniProtKB-SubCell"/>
</dbReference>
<feature type="transmembrane region" description="Helical" evidence="7">
    <location>
        <begin position="142"/>
        <end position="161"/>
    </location>
</feature>
<accession>A0A367ECI0</accession>
<evidence type="ECO:0000256" key="1">
    <source>
        <dbReference type="ARBA" id="ARBA00004141"/>
    </source>
</evidence>
<dbReference type="Pfam" id="PF13520">
    <property type="entry name" value="AA_permease_2"/>
    <property type="match status" value="1"/>
</dbReference>
<feature type="transmembrane region" description="Helical" evidence="7">
    <location>
        <begin position="65"/>
        <end position="87"/>
    </location>
</feature>
<evidence type="ECO:0000313" key="9">
    <source>
        <dbReference type="Proteomes" id="UP000253507"/>
    </source>
</evidence>
<keyword evidence="9" id="KW-1185">Reference proteome</keyword>
<evidence type="ECO:0000256" key="3">
    <source>
        <dbReference type="ARBA" id="ARBA00022692"/>
    </source>
</evidence>
<evidence type="ECO:0000313" key="8">
    <source>
        <dbReference type="EMBL" id="RCG15057.1"/>
    </source>
</evidence>
<dbReference type="EMBL" id="QOIM01000042">
    <property type="protein sequence ID" value="RCG15057.1"/>
    <property type="molecule type" value="Genomic_DNA"/>
</dbReference>
<dbReference type="InterPro" id="IPR002293">
    <property type="entry name" value="AA/rel_permease1"/>
</dbReference>
<evidence type="ECO:0000256" key="6">
    <source>
        <dbReference type="SAM" id="MobiDB-lite"/>
    </source>
</evidence>
<feature type="compositionally biased region" description="Gly residues" evidence="6">
    <location>
        <begin position="12"/>
        <end position="21"/>
    </location>
</feature>
<feature type="compositionally biased region" description="Low complexity" evidence="6">
    <location>
        <begin position="1"/>
        <end position="11"/>
    </location>
</feature>
<feature type="transmembrane region" description="Helical" evidence="7">
    <location>
        <begin position="383"/>
        <end position="403"/>
    </location>
</feature>
<dbReference type="PANTHER" id="PTHR45649">
    <property type="entry name" value="AMINO-ACID PERMEASE BAT1"/>
    <property type="match status" value="1"/>
</dbReference>
<feature type="transmembrane region" description="Helical" evidence="7">
    <location>
        <begin position="352"/>
        <end position="377"/>
    </location>
</feature>
<dbReference type="PANTHER" id="PTHR45649:SF26">
    <property type="entry name" value="OS04G0435100 PROTEIN"/>
    <property type="match status" value="1"/>
</dbReference>
<organism evidence="8 9">
    <name type="scientific">Streptomyces reniochalinae</name>
    <dbReference type="NCBI Taxonomy" id="2250578"/>
    <lineage>
        <taxon>Bacteria</taxon>
        <taxon>Bacillati</taxon>
        <taxon>Actinomycetota</taxon>
        <taxon>Actinomycetes</taxon>
        <taxon>Kitasatosporales</taxon>
        <taxon>Streptomycetaceae</taxon>
        <taxon>Streptomyces</taxon>
    </lineage>
</organism>
<keyword evidence="5 7" id="KW-0472">Membrane</keyword>
<feature type="region of interest" description="Disordered" evidence="6">
    <location>
        <begin position="1"/>
        <end position="23"/>
    </location>
</feature>
<comment type="caution">
    <text evidence="8">The sequence shown here is derived from an EMBL/GenBank/DDBJ whole genome shotgun (WGS) entry which is preliminary data.</text>
</comment>
<evidence type="ECO:0000256" key="2">
    <source>
        <dbReference type="ARBA" id="ARBA00022448"/>
    </source>
</evidence>
<dbReference type="Gene3D" id="1.20.1740.10">
    <property type="entry name" value="Amino acid/polyamine transporter I"/>
    <property type="match status" value="1"/>
</dbReference>
<keyword evidence="4 7" id="KW-1133">Transmembrane helix</keyword>
<dbReference type="RefSeq" id="WP_114018594.1">
    <property type="nucleotide sequence ID" value="NZ_QOIM01000042.1"/>
</dbReference>
<sequence>MAGAAAAPASGGDAGSGGGGEHGTEFRKEMGPWANFALGFTYLSPVVSTYTLFGSALAEGGPPMIWAFLLAGCGQFLVSLVFGEIVAQYPIAGGVYPWARRLWGMRYAWMTGWVYMWALLVTITSVAYGAGPYVAILFGFDASVHTTVICTVILIVVAALINYAGTRALSLAAVIGFGAELIGALIVGVYLLSTHRMHGLGVLFDTYGTQGSGSYAPVFLAAAIIGFYQYYGFEACGDTAEEVAHPGKVIPKAMRRTIYVGGAAATFTCGSLLLSVTDYGAVISGENSDPVVNLLFDALGTVGARLVMAVVLISFLSCTVSLQAAAGRLIYSYARDRMVVGHRLLRHFSPKRAVPEVALLVAAVIPGLIAFGSLISADALTKIVSFAILGIYGAFQMVVLAALRARIKGWRATGEFTLGRWGLLVNGAALAYGIFAIVNICWARTPEEPWYSNYIVLLCGGIVLGTGLLYMFTTHHYGRGDAPSGDAIPQAHGAR</sequence>
<evidence type="ECO:0000256" key="7">
    <source>
        <dbReference type="SAM" id="Phobius"/>
    </source>
</evidence>
<dbReference type="GO" id="GO:0022857">
    <property type="term" value="F:transmembrane transporter activity"/>
    <property type="evidence" value="ECO:0007669"/>
    <property type="project" value="InterPro"/>
</dbReference>
<gene>
    <name evidence="8" type="ORF">DQ392_28895</name>
</gene>
<keyword evidence="3 7" id="KW-0812">Transmembrane</keyword>
<feature type="transmembrane region" description="Helical" evidence="7">
    <location>
        <begin position="302"/>
        <end position="331"/>
    </location>
</feature>
<dbReference type="PIRSF" id="PIRSF006060">
    <property type="entry name" value="AA_transporter"/>
    <property type="match status" value="1"/>
</dbReference>
<feature type="transmembrane region" description="Helical" evidence="7">
    <location>
        <begin position="33"/>
        <end position="53"/>
    </location>
</feature>
<feature type="transmembrane region" description="Helical" evidence="7">
    <location>
        <begin position="212"/>
        <end position="231"/>
    </location>
</feature>
<feature type="transmembrane region" description="Helical" evidence="7">
    <location>
        <begin position="451"/>
        <end position="472"/>
    </location>
</feature>
<reference evidence="8 9" key="1">
    <citation type="submission" date="2018-06" db="EMBL/GenBank/DDBJ databases">
        <title>Streptomyces reniochalinae sp. nov. and Streptomyces diacarnus sp. nov. from marine sponges.</title>
        <authorList>
            <person name="Li L."/>
        </authorList>
    </citation>
    <scope>NUCLEOTIDE SEQUENCE [LARGE SCALE GENOMIC DNA]</scope>
    <source>
        <strain evidence="8 9">LHW50302</strain>
    </source>
</reference>
<evidence type="ECO:0000256" key="5">
    <source>
        <dbReference type="ARBA" id="ARBA00023136"/>
    </source>
</evidence>
<feature type="transmembrane region" description="Helical" evidence="7">
    <location>
        <begin position="107"/>
        <end position="130"/>
    </location>
</feature>
<feature type="transmembrane region" description="Helical" evidence="7">
    <location>
        <begin position="258"/>
        <end position="282"/>
    </location>
</feature>
<proteinExistence type="predicted"/>